<dbReference type="RefSeq" id="WP_386249276.1">
    <property type="nucleotide sequence ID" value="NZ_JBHTRV010000024.1"/>
</dbReference>
<feature type="region of interest" description="Disordered" evidence="1">
    <location>
        <begin position="1"/>
        <end position="29"/>
    </location>
</feature>
<reference evidence="2 3" key="1">
    <citation type="submission" date="2024-09" db="EMBL/GenBank/DDBJ databases">
        <title>The Natural Products Discovery Center: Release of the First 8490 Sequenced Strains for Exploring Actinobacteria Biosynthetic Diversity.</title>
        <authorList>
            <person name="Kalkreuter E."/>
            <person name="Kautsar S.A."/>
            <person name="Yang D."/>
            <person name="Bader C.D."/>
            <person name="Teijaro C.N."/>
            <person name="Fluegel L."/>
            <person name="Davis C.M."/>
            <person name="Simpson J.R."/>
            <person name="Lauterbach L."/>
            <person name="Steele A.D."/>
            <person name="Gui C."/>
            <person name="Meng S."/>
            <person name="Li G."/>
            <person name="Viehrig K."/>
            <person name="Ye F."/>
            <person name="Su P."/>
            <person name="Kiefer A.F."/>
            <person name="Nichols A."/>
            <person name="Cepeda A.J."/>
            <person name="Yan W."/>
            <person name="Fan B."/>
            <person name="Jiang Y."/>
            <person name="Adhikari A."/>
            <person name="Zheng C.-J."/>
            <person name="Schuster L."/>
            <person name="Cowan T.M."/>
            <person name="Smanski M.J."/>
            <person name="Chevrette M.G."/>
            <person name="De Carvalho L.P.S."/>
            <person name="Shen B."/>
        </authorList>
    </citation>
    <scope>NUCLEOTIDE SEQUENCE [LARGE SCALE GENOMIC DNA]</scope>
    <source>
        <strain evidence="2 3">NPDC056472</strain>
    </source>
</reference>
<protein>
    <submittedName>
        <fullName evidence="2">Uncharacterized protein</fullName>
    </submittedName>
</protein>
<name>A0ABW6J376_STRWE</name>
<dbReference type="Proteomes" id="UP001600424">
    <property type="component" value="Unassembled WGS sequence"/>
</dbReference>
<feature type="compositionally biased region" description="Low complexity" evidence="1">
    <location>
        <begin position="14"/>
        <end position="27"/>
    </location>
</feature>
<comment type="caution">
    <text evidence="2">The sequence shown here is derived from an EMBL/GenBank/DDBJ whole genome shotgun (WGS) entry which is preliminary data.</text>
</comment>
<evidence type="ECO:0000313" key="2">
    <source>
        <dbReference type="EMBL" id="MFE5983475.1"/>
    </source>
</evidence>
<organism evidence="2 3">
    <name type="scientific">Streptomyces wedmorensis</name>
    <dbReference type="NCBI Taxonomy" id="43759"/>
    <lineage>
        <taxon>Bacteria</taxon>
        <taxon>Bacillati</taxon>
        <taxon>Actinomycetota</taxon>
        <taxon>Actinomycetes</taxon>
        <taxon>Kitasatosporales</taxon>
        <taxon>Streptomycetaceae</taxon>
        <taxon>Streptomyces</taxon>
    </lineage>
</organism>
<evidence type="ECO:0000313" key="3">
    <source>
        <dbReference type="Proteomes" id="UP001600424"/>
    </source>
</evidence>
<evidence type="ECO:0000256" key="1">
    <source>
        <dbReference type="SAM" id="MobiDB-lite"/>
    </source>
</evidence>
<dbReference type="EMBL" id="JBHTRV010000024">
    <property type="protein sequence ID" value="MFE5983475.1"/>
    <property type="molecule type" value="Genomic_DNA"/>
</dbReference>
<sequence length="99" mass="10679">MTALRTVAEFGSTAARSPQPAARSPQPWGQVLDERDDVVDCISSCLSSTQPVTVTPPGTPDLMPGEAIRTTEGPLLRHLRSCATSAPRSLRSRLPRLRQ</sequence>
<keyword evidence="3" id="KW-1185">Reference proteome</keyword>
<accession>A0ABW6J376</accession>
<gene>
    <name evidence="2" type="ORF">ACFQ63_27690</name>
</gene>
<proteinExistence type="predicted"/>